<sequence>MAGFISVHIDDFTPCLKDNSTGELVDTEVVRIRRSSFLSKYNKQNGWYVNWGSLAKNSEIYALVVKGTVDIQGLVSLQNNSDAKAIYIQWMCSAPQNNKLLTENIKYSGVGGHLFAIAGKKSEDYGYNGDVFGFAASEKLLGHYVEKLGAVPICMLHQFHFGIFSEQMKNIMEVYTYDWTDEEI</sequence>
<reference evidence="1 2" key="1">
    <citation type="submission" date="2017-02" db="EMBL/GenBank/DDBJ databases">
        <authorList>
            <person name="Peterson S.W."/>
        </authorList>
    </citation>
    <scope>NUCLEOTIDE SEQUENCE [LARGE SCALE GENOMIC DNA]</scope>
    <source>
        <strain evidence="1 2">ATCC 43854</strain>
    </source>
</reference>
<dbReference type="Proteomes" id="UP000190449">
    <property type="component" value="Unassembled WGS sequence"/>
</dbReference>
<dbReference type="EMBL" id="FUWU01000053">
    <property type="protein sequence ID" value="SKA06527.1"/>
    <property type="molecule type" value="Genomic_DNA"/>
</dbReference>
<dbReference type="STRING" id="28122.SAMN02745108_02384"/>
<gene>
    <name evidence="1" type="ORF">SAMN02745108_02384</name>
</gene>
<accession>A0A1T4QSE5</accession>
<evidence type="ECO:0000313" key="1">
    <source>
        <dbReference type="EMBL" id="SKA06527.1"/>
    </source>
</evidence>
<evidence type="ECO:0000313" key="2">
    <source>
        <dbReference type="Proteomes" id="UP000190449"/>
    </source>
</evidence>
<organism evidence="1 2">
    <name type="scientific">Fibrobacter intestinalis</name>
    <dbReference type="NCBI Taxonomy" id="28122"/>
    <lineage>
        <taxon>Bacteria</taxon>
        <taxon>Pseudomonadati</taxon>
        <taxon>Fibrobacterota</taxon>
        <taxon>Fibrobacteria</taxon>
        <taxon>Fibrobacterales</taxon>
        <taxon>Fibrobacteraceae</taxon>
        <taxon>Fibrobacter</taxon>
    </lineage>
</organism>
<proteinExistence type="predicted"/>
<dbReference type="RefSeq" id="WP_078777106.1">
    <property type="nucleotide sequence ID" value="NZ_FUWU01000053.1"/>
</dbReference>
<protein>
    <submittedName>
        <fullName evidence="1">Uncharacterized protein</fullName>
    </submittedName>
</protein>
<dbReference type="AlphaFoldDB" id="A0A1T4QSE5"/>
<name>A0A1T4QSE5_9BACT</name>